<protein>
    <submittedName>
        <fullName evidence="3">(rape) hypothetical protein</fullName>
    </submittedName>
    <submittedName>
        <fullName evidence="4">BnaCnng40570D protein</fullName>
    </submittedName>
</protein>
<evidence type="ECO:0000259" key="2">
    <source>
        <dbReference type="Pfam" id="PF08646"/>
    </source>
</evidence>
<dbReference type="SUPFAM" id="SSF50249">
    <property type="entry name" value="Nucleic acid-binding proteins"/>
    <property type="match status" value="2"/>
</dbReference>
<feature type="domain" description="Replication factor A C-terminal" evidence="2">
    <location>
        <begin position="149"/>
        <end position="236"/>
    </location>
</feature>
<dbReference type="EMBL" id="HG994365">
    <property type="protein sequence ID" value="CAF2073848.1"/>
    <property type="molecule type" value="Genomic_DNA"/>
</dbReference>
<dbReference type="Gramene" id="CDY62612">
    <property type="protein sequence ID" value="CDY62612"/>
    <property type="gene ID" value="GSBRNA2T00036454001"/>
</dbReference>
<dbReference type="Proteomes" id="UP001295469">
    <property type="component" value="Chromosome C01"/>
</dbReference>
<accession>A0A078JAQ7</accession>
<dbReference type="Pfam" id="PF08646">
    <property type="entry name" value="Rep_fac-A_C"/>
    <property type="match status" value="1"/>
</dbReference>
<evidence type="ECO:0000313" key="3">
    <source>
        <dbReference type="EMBL" id="CAF2073848.1"/>
    </source>
</evidence>
<organism evidence="4 5">
    <name type="scientific">Brassica napus</name>
    <name type="common">Rape</name>
    <dbReference type="NCBI Taxonomy" id="3708"/>
    <lineage>
        <taxon>Eukaryota</taxon>
        <taxon>Viridiplantae</taxon>
        <taxon>Streptophyta</taxon>
        <taxon>Embryophyta</taxon>
        <taxon>Tracheophyta</taxon>
        <taxon>Spermatophyta</taxon>
        <taxon>Magnoliopsida</taxon>
        <taxon>eudicotyledons</taxon>
        <taxon>Gunneridae</taxon>
        <taxon>Pentapetalae</taxon>
        <taxon>rosids</taxon>
        <taxon>malvids</taxon>
        <taxon>Brassicales</taxon>
        <taxon>Brassicaceae</taxon>
        <taxon>Brassiceae</taxon>
        <taxon>Brassica</taxon>
    </lineage>
</organism>
<name>A0A078JAQ7_BRANA</name>
<dbReference type="Proteomes" id="UP000028999">
    <property type="component" value="Unassembled WGS sequence"/>
</dbReference>
<sequence>MSIITKTNSSFVLVNNIDSANEKQKIKVQILVLWKANKNAAGISLEMVLVDEEGTRIHAQVEEDLSKPHQKFLKEGQAVIINAFQLKDYLGEFRTNPYPYKIGFFRTTKVKPADGFPETIPQKYFANFDQILSGQLDKNVLVDSDDEDQHHPRYNCEKCNDVYDIIHCFYLVLRVSDESAGETKFLLFNKTAEKLTGRYAWELVNEAAQEDASFMPQALTDLIGRKLLFKISIGPDNKQGSNSAYVVDLVVDDAAMIEEFEAQPIPQAPMHRWHSIRYKNEQKNLLCQVTRKYI</sequence>
<dbReference type="STRING" id="3708.A0A078JAQ7"/>
<dbReference type="InterPro" id="IPR003871">
    <property type="entry name" value="RFA1B/D_OB_1st"/>
</dbReference>
<reference evidence="3" key="3">
    <citation type="submission" date="2021-01" db="EMBL/GenBank/DDBJ databases">
        <authorList>
            <consortium name="Genoscope - CEA"/>
            <person name="William W."/>
        </authorList>
    </citation>
    <scope>NUCLEOTIDE SEQUENCE</scope>
</reference>
<evidence type="ECO:0000313" key="4">
    <source>
        <dbReference type="EMBL" id="CDY62612.1"/>
    </source>
</evidence>
<dbReference type="Pfam" id="PF02721">
    <property type="entry name" value="DUF223"/>
    <property type="match status" value="1"/>
</dbReference>
<dbReference type="CDD" id="cd04480">
    <property type="entry name" value="RPA1_DBD_A_like"/>
    <property type="match status" value="1"/>
</dbReference>
<dbReference type="PANTHER" id="PTHR47165:SF4">
    <property type="entry name" value="OS03G0429900 PROTEIN"/>
    <property type="match status" value="1"/>
</dbReference>
<dbReference type="OMA" id="HPRYNCE"/>
<evidence type="ECO:0000313" key="5">
    <source>
        <dbReference type="Proteomes" id="UP000028999"/>
    </source>
</evidence>
<reference evidence="4 5" key="1">
    <citation type="journal article" date="2014" name="Science">
        <title>Plant genetics. Early allopolyploid evolution in the post-Neolithic Brassica napus oilseed genome.</title>
        <authorList>
            <person name="Chalhoub B."/>
            <person name="Denoeud F."/>
            <person name="Liu S."/>
            <person name="Parkin I.A."/>
            <person name="Tang H."/>
            <person name="Wang X."/>
            <person name="Chiquet J."/>
            <person name="Belcram H."/>
            <person name="Tong C."/>
            <person name="Samans B."/>
            <person name="Correa M."/>
            <person name="Da Silva C."/>
            <person name="Just J."/>
            <person name="Falentin C."/>
            <person name="Koh C.S."/>
            <person name="Le Clainche I."/>
            <person name="Bernard M."/>
            <person name="Bento P."/>
            <person name="Noel B."/>
            <person name="Labadie K."/>
            <person name="Alberti A."/>
            <person name="Charles M."/>
            <person name="Arnaud D."/>
            <person name="Guo H."/>
            <person name="Daviaud C."/>
            <person name="Alamery S."/>
            <person name="Jabbari K."/>
            <person name="Zhao M."/>
            <person name="Edger P.P."/>
            <person name="Chelaifa H."/>
            <person name="Tack D."/>
            <person name="Lassalle G."/>
            <person name="Mestiri I."/>
            <person name="Schnel N."/>
            <person name="Le Paslier M.C."/>
            <person name="Fan G."/>
            <person name="Renault V."/>
            <person name="Bayer P.E."/>
            <person name="Golicz A.A."/>
            <person name="Manoli S."/>
            <person name="Lee T.H."/>
            <person name="Thi V.H."/>
            <person name="Chalabi S."/>
            <person name="Hu Q."/>
            <person name="Fan C."/>
            <person name="Tollenaere R."/>
            <person name="Lu Y."/>
            <person name="Battail C."/>
            <person name="Shen J."/>
            <person name="Sidebottom C.H."/>
            <person name="Wang X."/>
            <person name="Canaguier A."/>
            <person name="Chauveau A."/>
            <person name="Berard A."/>
            <person name="Deniot G."/>
            <person name="Guan M."/>
            <person name="Liu Z."/>
            <person name="Sun F."/>
            <person name="Lim Y.P."/>
            <person name="Lyons E."/>
            <person name="Town C.D."/>
            <person name="Bancroft I."/>
            <person name="Wang X."/>
            <person name="Meng J."/>
            <person name="Ma J."/>
            <person name="Pires J.C."/>
            <person name="King G.J."/>
            <person name="Brunel D."/>
            <person name="Delourme R."/>
            <person name="Renard M."/>
            <person name="Aury J.M."/>
            <person name="Adams K.L."/>
            <person name="Batley J."/>
            <person name="Snowdon R.J."/>
            <person name="Tost J."/>
            <person name="Edwards D."/>
            <person name="Zhou Y."/>
            <person name="Hua W."/>
            <person name="Sharpe A.G."/>
            <person name="Paterson A.H."/>
            <person name="Guan C."/>
            <person name="Wincker P."/>
        </authorList>
    </citation>
    <scope>NUCLEOTIDE SEQUENCE [LARGE SCALE GENOMIC DNA]</scope>
    <source>
        <strain evidence="5">cv. Darmor-bzh</strain>
    </source>
</reference>
<feature type="domain" description="Replication protein A 70 kDa DNA-binding subunit B/D first OB fold" evidence="1">
    <location>
        <begin position="16"/>
        <end position="112"/>
    </location>
</feature>
<dbReference type="InterPro" id="IPR013955">
    <property type="entry name" value="Rep_factor-A_C"/>
</dbReference>
<dbReference type="PaxDb" id="3708-A0A078JAQ7"/>
<dbReference type="PANTHER" id="PTHR47165">
    <property type="entry name" value="OS03G0429900 PROTEIN"/>
    <property type="match status" value="1"/>
</dbReference>
<evidence type="ECO:0000259" key="1">
    <source>
        <dbReference type="Pfam" id="PF02721"/>
    </source>
</evidence>
<proteinExistence type="predicted"/>
<keyword evidence="5" id="KW-1185">Reference proteome</keyword>
<gene>
    <name evidence="4" type="primary">BnaCnng40570D</name>
    <name evidence="3" type="ORF">DARMORV10_C01P30060.1</name>
    <name evidence="4" type="ORF">GSBRNA2T00036454001</name>
</gene>
<dbReference type="AlphaFoldDB" id="A0A078JAQ7"/>
<dbReference type="Gene3D" id="2.40.50.140">
    <property type="entry name" value="Nucleic acid-binding proteins"/>
    <property type="match status" value="2"/>
</dbReference>
<dbReference type="EMBL" id="LK034169">
    <property type="protein sequence ID" value="CDY62612.1"/>
    <property type="molecule type" value="Genomic_DNA"/>
</dbReference>
<dbReference type="InterPro" id="IPR012340">
    <property type="entry name" value="NA-bd_OB-fold"/>
</dbReference>
<reference evidence="4" key="2">
    <citation type="submission" date="2014-06" db="EMBL/GenBank/DDBJ databases">
        <authorList>
            <person name="Genoscope - CEA"/>
        </authorList>
    </citation>
    <scope>NUCLEOTIDE SEQUENCE</scope>
</reference>